<evidence type="ECO:0000256" key="1">
    <source>
        <dbReference type="ARBA" id="ARBA00006654"/>
    </source>
</evidence>
<reference evidence="4 5" key="1">
    <citation type="submission" date="2011-12" db="EMBL/GenBank/DDBJ databases">
        <title>The Genome Sequence of Prevotella micans F0438.</title>
        <authorList>
            <consortium name="The Broad Institute Genome Sequencing Platform"/>
            <person name="Earl A."/>
            <person name="Ward D."/>
            <person name="Feldgarden M."/>
            <person name="Gevers D."/>
            <person name="Izard J."/>
            <person name="Baranova O.V."/>
            <person name="Blanton J.M."/>
            <person name="Wade W.G."/>
            <person name="Dewhirst F.E."/>
            <person name="Young S.K."/>
            <person name="Zeng Q."/>
            <person name="Gargeya S."/>
            <person name="Fitzgerald M."/>
            <person name="Haas B."/>
            <person name="Abouelleil A."/>
            <person name="Alvarado L."/>
            <person name="Arachchi H.M."/>
            <person name="Berlin A."/>
            <person name="Chapman S.B."/>
            <person name="Gearin G."/>
            <person name="Goldberg J."/>
            <person name="Griggs A."/>
            <person name="Gujja S."/>
            <person name="Hansen M."/>
            <person name="Heiman D."/>
            <person name="Howarth C."/>
            <person name="Larimer J."/>
            <person name="Lui A."/>
            <person name="MacDonald P.J.P."/>
            <person name="McCowen C."/>
            <person name="Montmayeur A."/>
            <person name="Murphy C."/>
            <person name="Neiman D."/>
            <person name="Pearson M."/>
            <person name="Priest M."/>
            <person name="Roberts A."/>
            <person name="Saif S."/>
            <person name="Shea T."/>
            <person name="Sisk P."/>
            <person name="Stolte C."/>
            <person name="Sykes S."/>
            <person name="Wortman J."/>
            <person name="Nusbaum C."/>
            <person name="Birren B."/>
        </authorList>
    </citation>
    <scope>NUCLEOTIDE SEQUENCE [LARGE SCALE GENOMIC DNA]</scope>
    <source>
        <strain evidence="4 5">F0438</strain>
    </source>
</reference>
<dbReference type="InterPro" id="IPR006179">
    <property type="entry name" value="5_nucleotidase/apyrase"/>
</dbReference>
<keyword evidence="2" id="KW-0732">Signal</keyword>
<evidence type="ECO:0000256" key="2">
    <source>
        <dbReference type="SAM" id="SignalP"/>
    </source>
</evidence>
<feature type="chain" id="PRO_5003552027" description="Calcineurin-like phosphoesterase domain-containing protein" evidence="2">
    <location>
        <begin position="28"/>
        <end position="294"/>
    </location>
</feature>
<name>H1Q300_9BACT</name>
<comment type="similarity">
    <text evidence="1">Belongs to the 5'-nucleotidase family.</text>
</comment>
<dbReference type="GO" id="GO:0000166">
    <property type="term" value="F:nucleotide binding"/>
    <property type="evidence" value="ECO:0007669"/>
    <property type="project" value="InterPro"/>
</dbReference>
<dbReference type="GO" id="GO:0046872">
    <property type="term" value="F:metal ion binding"/>
    <property type="evidence" value="ECO:0007669"/>
    <property type="project" value="InterPro"/>
</dbReference>
<dbReference type="eggNOG" id="COG0737">
    <property type="taxonomic scope" value="Bacteria"/>
</dbReference>
<dbReference type="InterPro" id="IPR004843">
    <property type="entry name" value="Calcineurin-like_PHP"/>
</dbReference>
<dbReference type="InterPro" id="IPR029052">
    <property type="entry name" value="Metallo-depent_PP-like"/>
</dbReference>
<dbReference type="GO" id="GO:0016788">
    <property type="term" value="F:hydrolase activity, acting on ester bonds"/>
    <property type="evidence" value="ECO:0007669"/>
    <property type="project" value="InterPro"/>
</dbReference>
<dbReference type="STRING" id="883158.HMPREF9140_01288"/>
<dbReference type="PANTHER" id="PTHR11575:SF24">
    <property type="entry name" value="5'-NUCLEOTIDASE"/>
    <property type="match status" value="1"/>
</dbReference>
<sequence length="294" mass="33078">MNLKNPVTMKRNITLLALCTLAILAQAQTKQLTILHTNDTHSQIYPLTPNLTDTMLAGRGGFIRRIEMLKEERKKDPELLLLDSGDFSQGSPYYTLYKGDVETKLMNMMHYDAVTIGNHEFDFGLQNMARIFRLAKFPIVCANYDFTGTELASIVKPYVILKRKGLKIGVFGLAPKLDGLVMKQNYLSVVYKDPVAVAQKMVNELKTQKCDLIICLSHLGWKAEGVSDEEVIANTRGIDLVLGGHSHSYFKKLEYEKNLDGKPIPVDQNGKHAVFVGKMILTFAPLTRNRKSEQ</sequence>
<comment type="caution">
    <text evidence="4">The sequence shown here is derived from an EMBL/GenBank/DDBJ whole genome shotgun (WGS) entry which is preliminary data.</text>
</comment>
<dbReference type="Gene3D" id="3.60.21.10">
    <property type="match status" value="1"/>
</dbReference>
<dbReference type="GO" id="GO:0009166">
    <property type="term" value="P:nucleotide catabolic process"/>
    <property type="evidence" value="ECO:0007669"/>
    <property type="project" value="InterPro"/>
</dbReference>
<dbReference type="AlphaFoldDB" id="H1Q300"/>
<dbReference type="PANTHER" id="PTHR11575">
    <property type="entry name" value="5'-NUCLEOTIDASE-RELATED"/>
    <property type="match status" value="1"/>
</dbReference>
<dbReference type="PATRIC" id="fig|883158.3.peg.1293"/>
<dbReference type="EMBL" id="AGWK01000036">
    <property type="protein sequence ID" value="EHO69598.1"/>
    <property type="molecule type" value="Genomic_DNA"/>
</dbReference>
<feature type="signal peptide" evidence="2">
    <location>
        <begin position="1"/>
        <end position="27"/>
    </location>
</feature>
<dbReference type="SUPFAM" id="SSF56300">
    <property type="entry name" value="Metallo-dependent phosphatases"/>
    <property type="match status" value="1"/>
</dbReference>
<evidence type="ECO:0000313" key="5">
    <source>
        <dbReference type="Proteomes" id="UP000016023"/>
    </source>
</evidence>
<evidence type="ECO:0000313" key="4">
    <source>
        <dbReference type="EMBL" id="EHO69598.1"/>
    </source>
</evidence>
<dbReference type="Proteomes" id="UP000016023">
    <property type="component" value="Unassembled WGS sequence"/>
</dbReference>
<gene>
    <name evidence="4" type="ORF">HMPREF9140_01288</name>
</gene>
<dbReference type="InterPro" id="IPR006146">
    <property type="entry name" value="5'-Nucleotdase_CS"/>
</dbReference>
<dbReference type="PRINTS" id="PR01607">
    <property type="entry name" value="APYRASEFAMLY"/>
</dbReference>
<dbReference type="CDD" id="cd00845">
    <property type="entry name" value="MPP_UshA_N_like"/>
    <property type="match status" value="1"/>
</dbReference>
<dbReference type="Pfam" id="PF00149">
    <property type="entry name" value="Metallophos"/>
    <property type="match status" value="1"/>
</dbReference>
<dbReference type="HOGENOM" id="CLU_005854_0_1_10"/>
<protein>
    <recommendedName>
        <fullName evidence="3">Calcineurin-like phosphoesterase domain-containing protein</fullName>
    </recommendedName>
</protein>
<proteinExistence type="inferred from homology"/>
<dbReference type="PROSITE" id="PS00785">
    <property type="entry name" value="5_NUCLEOTIDASE_1"/>
    <property type="match status" value="1"/>
</dbReference>
<feature type="domain" description="Calcineurin-like phosphoesterase" evidence="3">
    <location>
        <begin position="32"/>
        <end position="249"/>
    </location>
</feature>
<dbReference type="PROSITE" id="PS00786">
    <property type="entry name" value="5_NUCLEOTIDASE_2"/>
    <property type="match status" value="1"/>
</dbReference>
<keyword evidence="5" id="KW-1185">Reference proteome</keyword>
<organism evidence="4 5">
    <name type="scientific">Prevotella micans F0438</name>
    <dbReference type="NCBI Taxonomy" id="883158"/>
    <lineage>
        <taxon>Bacteria</taxon>
        <taxon>Pseudomonadati</taxon>
        <taxon>Bacteroidota</taxon>
        <taxon>Bacteroidia</taxon>
        <taxon>Bacteroidales</taxon>
        <taxon>Prevotellaceae</taxon>
        <taxon>Prevotella</taxon>
    </lineage>
</organism>
<evidence type="ECO:0000259" key="3">
    <source>
        <dbReference type="Pfam" id="PF00149"/>
    </source>
</evidence>
<accession>H1Q300</accession>